<dbReference type="Proteomes" id="UP001318860">
    <property type="component" value="Unassembled WGS sequence"/>
</dbReference>
<feature type="compositionally biased region" description="Basic residues" evidence="1">
    <location>
        <begin position="32"/>
        <end position="43"/>
    </location>
</feature>
<name>A0ABR0U9S7_REHGL</name>
<dbReference type="PANTHER" id="PTHR33130">
    <property type="entry name" value="PUTATIVE (DUF1639)-RELATED"/>
    <property type="match status" value="1"/>
</dbReference>
<dbReference type="EMBL" id="JABTTQ020003229">
    <property type="protein sequence ID" value="KAK6119308.1"/>
    <property type="molecule type" value="Genomic_DNA"/>
</dbReference>
<gene>
    <name evidence="2" type="ORF">DH2020_046950</name>
</gene>
<proteinExistence type="predicted"/>
<evidence type="ECO:0000313" key="2">
    <source>
        <dbReference type="EMBL" id="KAK6119308.1"/>
    </source>
</evidence>
<evidence type="ECO:0000256" key="1">
    <source>
        <dbReference type="SAM" id="MobiDB-lite"/>
    </source>
</evidence>
<protein>
    <submittedName>
        <fullName evidence="2">Uncharacterized protein</fullName>
    </submittedName>
</protein>
<evidence type="ECO:0000313" key="3">
    <source>
        <dbReference type="Proteomes" id="UP001318860"/>
    </source>
</evidence>
<reference evidence="2 3" key="1">
    <citation type="journal article" date="2021" name="Comput. Struct. Biotechnol. J.">
        <title>De novo genome assembly of the potent medicinal plant Rehmannia glutinosa using nanopore technology.</title>
        <authorList>
            <person name="Ma L."/>
            <person name="Dong C."/>
            <person name="Song C."/>
            <person name="Wang X."/>
            <person name="Zheng X."/>
            <person name="Niu Y."/>
            <person name="Chen S."/>
            <person name="Feng W."/>
        </authorList>
    </citation>
    <scope>NUCLEOTIDE SEQUENCE [LARGE SCALE GENOMIC DNA]</scope>
    <source>
        <strain evidence="2">DH-2019</strain>
    </source>
</reference>
<accession>A0ABR0U9S7</accession>
<organism evidence="2 3">
    <name type="scientific">Rehmannia glutinosa</name>
    <name type="common">Chinese foxglove</name>
    <dbReference type="NCBI Taxonomy" id="99300"/>
    <lineage>
        <taxon>Eukaryota</taxon>
        <taxon>Viridiplantae</taxon>
        <taxon>Streptophyta</taxon>
        <taxon>Embryophyta</taxon>
        <taxon>Tracheophyta</taxon>
        <taxon>Spermatophyta</taxon>
        <taxon>Magnoliopsida</taxon>
        <taxon>eudicotyledons</taxon>
        <taxon>Gunneridae</taxon>
        <taxon>Pentapetalae</taxon>
        <taxon>asterids</taxon>
        <taxon>lamiids</taxon>
        <taxon>Lamiales</taxon>
        <taxon>Orobanchaceae</taxon>
        <taxon>Rehmannieae</taxon>
        <taxon>Rehmannia</taxon>
    </lineage>
</organism>
<feature type="region of interest" description="Disordered" evidence="1">
    <location>
        <begin position="208"/>
        <end position="320"/>
    </location>
</feature>
<dbReference type="InterPro" id="IPR012438">
    <property type="entry name" value="DUF1639"/>
</dbReference>
<dbReference type="PANTHER" id="PTHR33130:SF40">
    <property type="entry name" value="CHROMOGRANIN (DUF1639)"/>
    <property type="match status" value="1"/>
</dbReference>
<feature type="compositionally biased region" description="Basic and acidic residues" evidence="1">
    <location>
        <begin position="239"/>
        <end position="251"/>
    </location>
</feature>
<comment type="caution">
    <text evidence="2">The sequence shown here is derived from an EMBL/GenBank/DDBJ whole genome shotgun (WGS) entry which is preliminary data.</text>
</comment>
<dbReference type="Pfam" id="PF07797">
    <property type="entry name" value="DUF1639"/>
    <property type="match status" value="1"/>
</dbReference>
<feature type="compositionally biased region" description="Basic and acidic residues" evidence="1">
    <location>
        <begin position="295"/>
        <end position="316"/>
    </location>
</feature>
<feature type="region of interest" description="Disordered" evidence="1">
    <location>
        <begin position="1"/>
        <end position="111"/>
    </location>
</feature>
<feature type="compositionally biased region" description="Low complexity" evidence="1">
    <location>
        <begin position="44"/>
        <end position="55"/>
    </location>
</feature>
<keyword evidence="3" id="KW-1185">Reference proteome</keyword>
<sequence length="433" mass="49037">MASTVPAKSQPLHNFDLPRLKWNKDGNSSSTHHQRRRSIKSPSRRPSTSSASPVRHSPLRDSVSATPPRLQSPLRDSSRESPVHGDFMMKQSPIHGESSKPSPIRECYNKESLINGNSERLSLLREEALRKFRSGDSSLESEALRKSKVAPIEYRRNHSRYSAFDRMRNEVCSSSNEQAKEKIEKKSKATEVDIAGIKKSKLLIKIPCKNNKLEEENSQEEPPKIANNGEHGGIDVVQEEEKINNVDEEMKIWNLRPRKPKCKTQNVTVGAEKGNASKMPEKNKAQSPWTNTNKSGEKEQKCSSGSGEKKEKNEKKEKRKMSISIALSKEEIEEDIFALTGSKPARRPKKRSKNIQKQVDFAFPGLWLVSITPDSYKVSENYMKVPGFKSFVMAFEGYGILDMEEELVKIMISAEEKCTSGFFEESWQNIVVV</sequence>